<evidence type="ECO:0000313" key="3">
    <source>
        <dbReference type="Proteomes" id="UP001497453"/>
    </source>
</evidence>
<proteinExistence type="predicted"/>
<accession>A0ABP1CTN0</accession>
<keyword evidence="1" id="KW-0812">Transmembrane</keyword>
<protein>
    <submittedName>
        <fullName evidence="2">Uncharacterized protein</fullName>
    </submittedName>
</protein>
<evidence type="ECO:0000313" key="2">
    <source>
        <dbReference type="EMBL" id="CAL1698047.1"/>
    </source>
</evidence>
<name>A0ABP1CTN0_9APHY</name>
<reference evidence="3" key="1">
    <citation type="submission" date="2024-04" db="EMBL/GenBank/DDBJ databases">
        <authorList>
            <person name="Shaw F."/>
            <person name="Minotto A."/>
        </authorList>
    </citation>
    <scope>NUCLEOTIDE SEQUENCE [LARGE SCALE GENOMIC DNA]</scope>
</reference>
<evidence type="ECO:0000256" key="1">
    <source>
        <dbReference type="SAM" id="Phobius"/>
    </source>
</evidence>
<organism evidence="2 3">
    <name type="scientific">Somion occarium</name>
    <dbReference type="NCBI Taxonomy" id="3059160"/>
    <lineage>
        <taxon>Eukaryota</taxon>
        <taxon>Fungi</taxon>
        <taxon>Dikarya</taxon>
        <taxon>Basidiomycota</taxon>
        <taxon>Agaricomycotina</taxon>
        <taxon>Agaricomycetes</taxon>
        <taxon>Polyporales</taxon>
        <taxon>Cerrenaceae</taxon>
        <taxon>Somion</taxon>
    </lineage>
</organism>
<gene>
    <name evidence="2" type="ORF">GFSPODELE1_LOCUS1970</name>
</gene>
<keyword evidence="1" id="KW-0472">Membrane</keyword>
<keyword evidence="3" id="KW-1185">Reference proteome</keyword>
<keyword evidence="1" id="KW-1133">Transmembrane helix</keyword>
<feature type="transmembrane region" description="Helical" evidence="1">
    <location>
        <begin position="122"/>
        <end position="142"/>
    </location>
</feature>
<dbReference type="Proteomes" id="UP001497453">
    <property type="component" value="Chromosome 10"/>
</dbReference>
<sequence length="284" mass="32785">MPSTLSRVLIDTLQPLFSGLRLALEQNPMYLSAFLPLLHPEDMPERYDPSTRGLGTFSEADMLSLLTRLRNVFPDVAVSTLSKWCYSKAIYYMFDLPRFFELHGRLATALSMRQTDHNRYRLRFVITVVILHFLGHAILGSVERGYTQMKTSNDFPYHNCLSQSLQRMIPEPGYLVEEALFGGIIGIVFREERDDGRPPRFLQSDFTRIDYLFLHCRNGSTYELDPADLHDRITNWRLTRFDTSSLRQISLPRRIRERTCAFYNGDHLAVKFPGDGGELPPKGV</sequence>
<dbReference type="EMBL" id="OZ037953">
    <property type="protein sequence ID" value="CAL1698047.1"/>
    <property type="molecule type" value="Genomic_DNA"/>
</dbReference>